<evidence type="ECO:0000313" key="2">
    <source>
        <dbReference type="Proteomes" id="UP001056778"/>
    </source>
</evidence>
<organism evidence="1 2">
    <name type="scientific">Holotrichia oblita</name>
    <name type="common">Chafer beetle</name>
    <dbReference type="NCBI Taxonomy" id="644536"/>
    <lineage>
        <taxon>Eukaryota</taxon>
        <taxon>Metazoa</taxon>
        <taxon>Ecdysozoa</taxon>
        <taxon>Arthropoda</taxon>
        <taxon>Hexapoda</taxon>
        <taxon>Insecta</taxon>
        <taxon>Pterygota</taxon>
        <taxon>Neoptera</taxon>
        <taxon>Endopterygota</taxon>
        <taxon>Coleoptera</taxon>
        <taxon>Polyphaga</taxon>
        <taxon>Scarabaeiformia</taxon>
        <taxon>Scarabaeidae</taxon>
        <taxon>Melolonthinae</taxon>
        <taxon>Holotrichia</taxon>
    </lineage>
</organism>
<protein>
    <submittedName>
        <fullName evidence="1">Alkaline phosphatase</fullName>
    </submittedName>
</protein>
<comment type="caution">
    <text evidence="1">The sequence shown here is derived from an EMBL/GenBank/DDBJ whole genome shotgun (WGS) entry which is preliminary data.</text>
</comment>
<keyword evidence="2" id="KW-1185">Reference proteome</keyword>
<name>A0ACB9SL74_HOLOL</name>
<sequence length="209" mass="22658">MIRKLLLGLTVIAVIIQATPEQPSTDIEDDAVMHPRRTRPTRNPLISEAEFESDYWINQAQATLRAKRARELNKNVAKNVIMFLGDGLSIGTLKAARVWLGQQRGEDGEATKLAMEEFPYAGLSKTYCLDAQTADSACSATAYLAGVKTNDGAIGVNGKSVNCNTNLDVSNHVFSIAKWSQDVGKKTGIVTTTRVTHASPAGKFKAILH</sequence>
<dbReference type="Proteomes" id="UP001056778">
    <property type="component" value="Chromosome 8"/>
</dbReference>
<gene>
    <name evidence="1" type="ORF">MML48_8g00017017</name>
</gene>
<proteinExistence type="predicted"/>
<reference evidence="1" key="1">
    <citation type="submission" date="2022-04" db="EMBL/GenBank/DDBJ databases">
        <title>Chromosome-scale genome assembly of Holotrichia oblita Faldermann.</title>
        <authorList>
            <person name="Rongchong L."/>
        </authorList>
    </citation>
    <scope>NUCLEOTIDE SEQUENCE</scope>
    <source>
        <strain evidence="1">81SQS9</strain>
    </source>
</reference>
<evidence type="ECO:0000313" key="1">
    <source>
        <dbReference type="EMBL" id="KAI4455921.1"/>
    </source>
</evidence>
<accession>A0ACB9SL74</accession>
<dbReference type="EMBL" id="CM043022">
    <property type="protein sequence ID" value="KAI4455921.1"/>
    <property type="molecule type" value="Genomic_DNA"/>
</dbReference>